<dbReference type="AlphaFoldDB" id="A0A0N5AKX6"/>
<dbReference type="Gene3D" id="1.20.1070.10">
    <property type="entry name" value="Rhodopsin 7-helix transmembrane proteins"/>
    <property type="match status" value="1"/>
</dbReference>
<sequence>MLLLLLGSKLLLLQHLLYALCGVGAVMTNTIIISAVLTHSYLRGKPVLQLICSLAVMDYIEGWSTMTAGIYRTIVRLLGYQDEQFSALQCMICLPWSYLWRISDFGTAFMLFALSADRILAVFRPLRYMAYGKTYSLTVIGLVYLCSIVFGSITAFYPMPGSNTTSMLCTTHYISPITYQASKYLSSTVSGFSVLLYVPISLKLWAHSSDMHSMGMNAQQYQMSWTVGISCFCTLFLDTLPRAIGVLTSGTIYSMEANPAHCESWMSHLFHLTKVNSMINFILYWKRSDLIRDAIKDVINDIRHFRLCCYEHRIKKISMPSHFVTTENQRLRPSSLRDLEEVITST</sequence>
<reference evidence="9" key="1">
    <citation type="submission" date="2017-02" db="UniProtKB">
        <authorList>
            <consortium name="WormBaseParasite"/>
        </authorList>
    </citation>
    <scope>IDENTIFICATION</scope>
</reference>
<feature type="domain" description="G-protein coupled receptors family 1 profile" evidence="7">
    <location>
        <begin position="28"/>
        <end position="284"/>
    </location>
</feature>
<feature type="signal peptide" evidence="6">
    <location>
        <begin position="1"/>
        <end position="19"/>
    </location>
</feature>
<evidence type="ECO:0000256" key="3">
    <source>
        <dbReference type="ARBA" id="ARBA00022989"/>
    </source>
</evidence>
<dbReference type="CDD" id="cd00637">
    <property type="entry name" value="7tm_classA_rhodopsin-like"/>
    <property type="match status" value="1"/>
</dbReference>
<evidence type="ECO:0000313" key="8">
    <source>
        <dbReference type="Proteomes" id="UP000046393"/>
    </source>
</evidence>
<evidence type="ECO:0000256" key="6">
    <source>
        <dbReference type="SAM" id="SignalP"/>
    </source>
</evidence>
<organism evidence="8 9">
    <name type="scientific">Syphacia muris</name>
    <dbReference type="NCBI Taxonomy" id="451379"/>
    <lineage>
        <taxon>Eukaryota</taxon>
        <taxon>Metazoa</taxon>
        <taxon>Ecdysozoa</taxon>
        <taxon>Nematoda</taxon>
        <taxon>Chromadorea</taxon>
        <taxon>Rhabditida</taxon>
        <taxon>Spirurina</taxon>
        <taxon>Oxyuridomorpha</taxon>
        <taxon>Oxyuroidea</taxon>
        <taxon>Oxyuridae</taxon>
        <taxon>Syphacia</taxon>
    </lineage>
</organism>
<feature type="transmembrane region" description="Helical" evidence="5">
    <location>
        <begin position="184"/>
        <end position="206"/>
    </location>
</feature>
<feature type="transmembrane region" description="Helical" evidence="5">
    <location>
        <begin position="135"/>
        <end position="157"/>
    </location>
</feature>
<evidence type="ECO:0000256" key="4">
    <source>
        <dbReference type="ARBA" id="ARBA00023136"/>
    </source>
</evidence>
<dbReference type="Proteomes" id="UP000046393">
    <property type="component" value="Unplaced"/>
</dbReference>
<dbReference type="Pfam" id="PF00001">
    <property type="entry name" value="7tm_1"/>
    <property type="match status" value="1"/>
</dbReference>
<dbReference type="PANTHER" id="PTHR23360">
    <property type="entry name" value="G-PROTEIN COUPLED RECEPTORS FAMILY 1 PROFILE DOMAIN-CONTAINING PROTEIN-RELATED"/>
    <property type="match status" value="1"/>
</dbReference>
<keyword evidence="3 5" id="KW-1133">Transmembrane helix</keyword>
<proteinExistence type="predicted"/>
<dbReference type="PROSITE" id="PS50262">
    <property type="entry name" value="G_PROTEIN_RECEP_F1_2"/>
    <property type="match status" value="1"/>
</dbReference>
<dbReference type="SUPFAM" id="SSF81321">
    <property type="entry name" value="Family A G protein-coupled receptor-like"/>
    <property type="match status" value="1"/>
</dbReference>
<evidence type="ECO:0000256" key="5">
    <source>
        <dbReference type="SAM" id="Phobius"/>
    </source>
</evidence>
<dbReference type="GO" id="GO:0016020">
    <property type="term" value="C:membrane"/>
    <property type="evidence" value="ECO:0007669"/>
    <property type="project" value="UniProtKB-SubCell"/>
</dbReference>
<evidence type="ECO:0000256" key="1">
    <source>
        <dbReference type="ARBA" id="ARBA00004370"/>
    </source>
</evidence>
<dbReference type="InterPro" id="IPR047130">
    <property type="entry name" value="7TM_GPCR_Srsx_nematod"/>
</dbReference>
<protein>
    <submittedName>
        <fullName evidence="9">G_PROTEIN_RECEP_F1_2 domain-containing protein</fullName>
    </submittedName>
</protein>
<dbReference type="GO" id="GO:0004930">
    <property type="term" value="F:G protein-coupled receptor activity"/>
    <property type="evidence" value="ECO:0007669"/>
    <property type="project" value="InterPro"/>
</dbReference>
<keyword evidence="8" id="KW-1185">Reference proteome</keyword>
<dbReference type="InterPro" id="IPR017452">
    <property type="entry name" value="GPCR_Rhodpsn_7TM"/>
</dbReference>
<comment type="subcellular location">
    <subcellularLocation>
        <location evidence="1">Membrane</location>
    </subcellularLocation>
</comment>
<keyword evidence="2 5" id="KW-0812">Transmembrane</keyword>
<accession>A0A0N5AKX6</accession>
<evidence type="ECO:0000259" key="7">
    <source>
        <dbReference type="PROSITE" id="PS50262"/>
    </source>
</evidence>
<evidence type="ECO:0000256" key="2">
    <source>
        <dbReference type="ARBA" id="ARBA00022692"/>
    </source>
</evidence>
<feature type="chain" id="PRO_5005893254" evidence="6">
    <location>
        <begin position="20"/>
        <end position="346"/>
    </location>
</feature>
<dbReference type="WBParaSite" id="SMUV_0000516401-mRNA-1">
    <property type="protein sequence ID" value="SMUV_0000516401-mRNA-1"/>
    <property type="gene ID" value="SMUV_0000516401"/>
</dbReference>
<keyword evidence="4 5" id="KW-0472">Membrane</keyword>
<name>A0A0N5AKX6_9BILA</name>
<keyword evidence="6" id="KW-0732">Signal</keyword>
<evidence type="ECO:0000313" key="9">
    <source>
        <dbReference type="WBParaSite" id="SMUV_0000516401-mRNA-1"/>
    </source>
</evidence>
<dbReference type="InterPro" id="IPR000276">
    <property type="entry name" value="GPCR_Rhodpsn"/>
</dbReference>